<evidence type="ECO:0000313" key="3">
    <source>
        <dbReference type="Proteomes" id="UP000030416"/>
    </source>
</evidence>
<keyword evidence="3" id="KW-1185">Reference proteome</keyword>
<name>A0A0A3I3W7_9BACL</name>
<dbReference type="STRING" id="1384049.CD29_12320"/>
<feature type="transmembrane region" description="Helical" evidence="1">
    <location>
        <begin position="346"/>
        <end position="364"/>
    </location>
</feature>
<dbReference type="EMBL" id="JPVN01000013">
    <property type="protein sequence ID" value="KGR78205.1"/>
    <property type="molecule type" value="Genomic_DNA"/>
</dbReference>
<dbReference type="PANTHER" id="PTHR37826">
    <property type="entry name" value="FLOTILLIN BAND_7_5 DOMAIN PROTEIN"/>
    <property type="match status" value="1"/>
</dbReference>
<dbReference type="Proteomes" id="UP000030416">
    <property type="component" value="Unassembled WGS sequence"/>
</dbReference>
<reference evidence="2 3" key="1">
    <citation type="submission" date="2014-02" db="EMBL/GenBank/DDBJ databases">
        <title>Draft genome sequence of Lysinibacillus manganicus DSM 26584T.</title>
        <authorList>
            <person name="Zhang F."/>
            <person name="Wang G."/>
            <person name="Zhang L."/>
        </authorList>
    </citation>
    <scope>NUCLEOTIDE SEQUENCE [LARGE SCALE GENOMIC DNA]</scope>
    <source>
        <strain evidence="2 3">DSM 26584</strain>
    </source>
</reference>
<gene>
    <name evidence="2" type="ORF">CD29_12320</name>
</gene>
<evidence type="ECO:0000256" key="1">
    <source>
        <dbReference type="SAM" id="Phobius"/>
    </source>
</evidence>
<organism evidence="2 3">
    <name type="scientific">Ureibacillus manganicus DSM 26584</name>
    <dbReference type="NCBI Taxonomy" id="1384049"/>
    <lineage>
        <taxon>Bacteria</taxon>
        <taxon>Bacillati</taxon>
        <taxon>Bacillota</taxon>
        <taxon>Bacilli</taxon>
        <taxon>Bacillales</taxon>
        <taxon>Caryophanaceae</taxon>
        <taxon>Ureibacillus</taxon>
    </lineage>
</organism>
<dbReference type="eggNOG" id="COG1645">
    <property type="taxonomic scope" value="Bacteria"/>
</dbReference>
<sequence length="369" mass="42261">MTHERQEEYLKEVDEHDAKCPTCGASIQFNPSSGKLHCNYCGYEEDVVQPEALEDQFAKELDFNQAESQKSFEWGKEKKVVICDACAAEMIYDALEVANVCPYCGSNHVMEAAAENSLEPNGIIPFAVTKEQANVNFRKWIKRKWFAPNEAKRSAKADAFSGVYLPYWTFDTNTRSSYTARYGKNRTVTDKDGKTHVETDWYNTSGTYERFIDDHLVRASSRYNENILRQVEPFGTNQSLTFNKDFLHGYIAERYSVGLEDGWLQAKAEIRKQLHQEIDSHIRMRHNADKVSNLQVSVVYSKVKYKYLMLPLWLSSFKFKDKIYQFMVNGQTGRVGGQSPISPIKVVFAVLLGLIAAGIVIYLYNEGYI</sequence>
<evidence type="ECO:0000313" key="2">
    <source>
        <dbReference type="EMBL" id="KGR78205.1"/>
    </source>
</evidence>
<keyword evidence="1" id="KW-0812">Transmembrane</keyword>
<dbReference type="AlphaFoldDB" id="A0A0A3I3W7"/>
<evidence type="ECO:0008006" key="4">
    <source>
        <dbReference type="Google" id="ProtNLM"/>
    </source>
</evidence>
<keyword evidence="1" id="KW-0472">Membrane</keyword>
<keyword evidence="1" id="KW-1133">Transmembrane helix</keyword>
<protein>
    <recommendedName>
        <fullName evidence="4">TFIIB-type domain-containing protein</fullName>
    </recommendedName>
</protein>
<proteinExistence type="predicted"/>
<dbReference type="OrthoDB" id="3182597at2"/>
<dbReference type="PANTHER" id="PTHR37826:SF3">
    <property type="entry name" value="J DOMAIN-CONTAINING PROTEIN"/>
    <property type="match status" value="1"/>
</dbReference>
<comment type="caution">
    <text evidence="2">The sequence shown here is derived from an EMBL/GenBank/DDBJ whole genome shotgun (WGS) entry which is preliminary data.</text>
</comment>
<dbReference type="RefSeq" id="WP_036187001.1">
    <property type="nucleotide sequence ID" value="NZ_AVDA01000013.1"/>
</dbReference>
<accession>A0A0A3I3W7</accession>